<dbReference type="InterPro" id="IPR011990">
    <property type="entry name" value="TPR-like_helical_dom_sf"/>
</dbReference>
<dbReference type="PROSITE" id="PS50211">
    <property type="entry name" value="DENN"/>
    <property type="match status" value="1"/>
</dbReference>
<gene>
    <name evidence="4" type="ORF">AB205_0049320</name>
</gene>
<dbReference type="NCBIfam" id="TIGR00756">
    <property type="entry name" value="PPR"/>
    <property type="match status" value="1"/>
</dbReference>
<dbReference type="PANTHER" id="PTHR12296">
    <property type="entry name" value="DENN DOMAIN-CONTAINING PROTEIN 4"/>
    <property type="match status" value="1"/>
</dbReference>
<feature type="region of interest" description="Disordered" evidence="2">
    <location>
        <begin position="219"/>
        <end position="243"/>
    </location>
</feature>
<dbReference type="GO" id="GO:0031410">
    <property type="term" value="C:cytoplasmic vesicle"/>
    <property type="evidence" value="ECO:0007669"/>
    <property type="project" value="TreeGrafter"/>
</dbReference>
<keyword evidence="5" id="KW-1185">Reference proteome</keyword>
<organism evidence="4 5">
    <name type="scientific">Aquarana catesbeiana</name>
    <name type="common">American bullfrog</name>
    <name type="synonym">Rana catesbeiana</name>
    <dbReference type="NCBI Taxonomy" id="8400"/>
    <lineage>
        <taxon>Eukaryota</taxon>
        <taxon>Metazoa</taxon>
        <taxon>Chordata</taxon>
        <taxon>Craniata</taxon>
        <taxon>Vertebrata</taxon>
        <taxon>Euteleostomi</taxon>
        <taxon>Amphibia</taxon>
        <taxon>Batrachia</taxon>
        <taxon>Anura</taxon>
        <taxon>Neobatrachia</taxon>
        <taxon>Ranoidea</taxon>
        <taxon>Ranidae</taxon>
        <taxon>Aquarana</taxon>
    </lineage>
</organism>
<dbReference type="InterPro" id="IPR005112">
    <property type="entry name" value="dDENN_dom"/>
</dbReference>
<feature type="domain" description="UDENN" evidence="3">
    <location>
        <begin position="1"/>
        <end position="105"/>
    </location>
</feature>
<evidence type="ECO:0000259" key="3">
    <source>
        <dbReference type="PROSITE" id="PS50211"/>
    </source>
</evidence>
<evidence type="ECO:0000313" key="4">
    <source>
        <dbReference type="EMBL" id="PIO28671.1"/>
    </source>
</evidence>
<accession>A0A2G9RN38</accession>
<dbReference type="OrthoDB" id="75250at2759"/>
<feature type="repeat" description="PPR" evidence="1">
    <location>
        <begin position="140"/>
        <end position="174"/>
    </location>
</feature>
<reference evidence="5" key="1">
    <citation type="journal article" date="2017" name="Nat. Commun.">
        <title>The North American bullfrog draft genome provides insight into hormonal regulation of long noncoding RNA.</title>
        <authorList>
            <person name="Hammond S.A."/>
            <person name="Warren R.L."/>
            <person name="Vandervalk B.P."/>
            <person name="Kucuk E."/>
            <person name="Khan H."/>
            <person name="Gibb E.A."/>
            <person name="Pandoh P."/>
            <person name="Kirk H."/>
            <person name="Zhao Y."/>
            <person name="Jones M."/>
            <person name="Mungall A.J."/>
            <person name="Coope R."/>
            <person name="Pleasance S."/>
            <person name="Moore R.A."/>
            <person name="Holt R.A."/>
            <person name="Round J.M."/>
            <person name="Ohora S."/>
            <person name="Walle B.V."/>
            <person name="Veldhoen N."/>
            <person name="Helbing C.C."/>
            <person name="Birol I."/>
        </authorList>
    </citation>
    <scope>NUCLEOTIDE SEQUENCE [LARGE SCALE GENOMIC DNA]</scope>
</reference>
<dbReference type="Proteomes" id="UP000228934">
    <property type="component" value="Unassembled WGS sequence"/>
</dbReference>
<feature type="compositionally biased region" description="Low complexity" evidence="2">
    <location>
        <begin position="371"/>
        <end position="380"/>
    </location>
</feature>
<protein>
    <recommendedName>
        <fullName evidence="3">UDENN domain-containing protein</fullName>
    </recommendedName>
</protein>
<dbReference type="PANTHER" id="PTHR12296:SF18">
    <property type="entry name" value="DENN DOMAIN-CONTAINING PROTEIN 4B"/>
    <property type="match status" value="1"/>
</dbReference>
<proteinExistence type="predicted"/>
<dbReference type="InterPro" id="IPR002885">
    <property type="entry name" value="PPR_rpt"/>
</dbReference>
<feature type="compositionally biased region" description="Polar residues" evidence="2">
    <location>
        <begin position="225"/>
        <end position="243"/>
    </location>
</feature>
<dbReference type="InterPro" id="IPR051696">
    <property type="entry name" value="DENN_Domain_GEFs"/>
</dbReference>
<dbReference type="EMBL" id="KV934970">
    <property type="protein sequence ID" value="PIO28671.1"/>
    <property type="molecule type" value="Genomic_DNA"/>
</dbReference>
<dbReference type="Pfam" id="PF03455">
    <property type="entry name" value="dDENN"/>
    <property type="match status" value="1"/>
</dbReference>
<dbReference type="SMART" id="SM00801">
    <property type="entry name" value="dDENN"/>
    <property type="match status" value="1"/>
</dbReference>
<dbReference type="GO" id="GO:0005085">
    <property type="term" value="F:guanyl-nucleotide exchange factor activity"/>
    <property type="evidence" value="ECO:0007669"/>
    <property type="project" value="UniProtKB-ARBA"/>
</dbReference>
<feature type="region of interest" description="Disordered" evidence="2">
    <location>
        <begin position="316"/>
        <end position="460"/>
    </location>
</feature>
<dbReference type="InterPro" id="IPR037516">
    <property type="entry name" value="Tripartite_DENN"/>
</dbReference>
<evidence type="ECO:0000313" key="5">
    <source>
        <dbReference type="Proteomes" id="UP000228934"/>
    </source>
</evidence>
<evidence type="ECO:0000256" key="1">
    <source>
        <dbReference type="PROSITE-ProRule" id="PRU00708"/>
    </source>
</evidence>
<evidence type="ECO:0000256" key="2">
    <source>
        <dbReference type="SAM" id="MobiDB-lite"/>
    </source>
</evidence>
<feature type="compositionally biased region" description="Basic and acidic residues" evidence="2">
    <location>
        <begin position="381"/>
        <end position="396"/>
    </location>
</feature>
<dbReference type="AlphaFoldDB" id="A0A2G9RN38"/>
<sequence>MEEASLEFLLKDYDLIYARRTQLELDVRASFLRFMACLFKGYRSYLLPITQAPSERTRDFSNLFNVEGFKKSKDRAHQKFYSQMMKTQMFTQFIEDCSFVNERNASLEFFDKCVEKVQVDGEKMEDLHLVELDESHRSEHTVCYRILMQLCGQYGEPVLAVRVMLEMRKAGIVPNAITYGYYNKAVLESKWPSSNQGGRLRWAKLRNVVLGAAQFRQPLRERHPSSQCEAQSEEPSVSGSKDQWKLRSTTIDLTPRLNLLRQTTWAGHTSQMSEDGSAGKLVKSWSVSCTQSDTCMLEMGVARMMEDLEVERGNTRLDISPSLRSSSRRTCGTPLMLQPSENGSLSNVSFLTDGTGSETVTSEESELIMTESSSEALASRSRSEDEGSTHSRDASRRRNLAGKIQQLLTPSRKPSRSSIFRRSGQLGETPSPLADHRLSRRSQKQSTRRPESIASESSVSLGSEVDLSDFAIHRSTDRLLDAGQESPAVEVLLSSCSVCPACYSLVYDEDIMAAWTSDDSNLKTVCSFCGQHFVPFLNVKITDLHKQRSTFDGSSEVSTDGGSVSRGPVLSDRYQCLVLDETETSGHCNGFPSVQQRPSAADSEMVTVAYLCPLVLRKEVESLLENEGSDFLCQPELVNSHPIIYWNLVWYFQRLALPSNLPHLILESKHVRQPSQVPENPHVSVRLLWDVLVQDPDRWPPMYVLWKLHTAFDSKYKTACKKLGNSLGKEELRKRRALLPGAKALDCRKTFGATLEC</sequence>
<dbReference type="PROSITE" id="PS51375">
    <property type="entry name" value="PPR"/>
    <property type="match status" value="1"/>
</dbReference>
<name>A0A2G9RN38_AQUCT</name>
<feature type="compositionally biased region" description="Polar residues" evidence="2">
    <location>
        <begin position="339"/>
        <end position="350"/>
    </location>
</feature>
<dbReference type="Gene3D" id="1.25.40.10">
    <property type="entry name" value="Tetratricopeptide repeat domain"/>
    <property type="match status" value="1"/>
</dbReference>
<feature type="compositionally biased region" description="Basic residues" evidence="2">
    <location>
        <begin position="438"/>
        <end position="447"/>
    </location>
</feature>
<dbReference type="GO" id="GO:0032483">
    <property type="term" value="P:regulation of Rab protein signal transduction"/>
    <property type="evidence" value="ECO:0007669"/>
    <property type="project" value="TreeGrafter"/>
</dbReference>